<dbReference type="AlphaFoldDB" id="A0A3M7QC54"/>
<evidence type="ECO:0000313" key="2">
    <source>
        <dbReference type="Proteomes" id="UP000276133"/>
    </source>
</evidence>
<accession>A0A3M7QC54</accession>
<gene>
    <name evidence="1" type="ORF">BpHYR1_051143</name>
</gene>
<dbReference type="EMBL" id="REGN01006623">
    <property type="protein sequence ID" value="RNA08802.1"/>
    <property type="molecule type" value="Genomic_DNA"/>
</dbReference>
<protein>
    <submittedName>
        <fullName evidence="1">Uncharacterized protein</fullName>
    </submittedName>
</protein>
<evidence type="ECO:0000313" key="1">
    <source>
        <dbReference type="EMBL" id="RNA08802.1"/>
    </source>
</evidence>
<proteinExistence type="predicted"/>
<sequence>MNLEFPISGTRRHHKNVSLYRSIFVSKKLNQGTSLNFLLIDETYFEITFQSLTSETPEKSGKIEEKKSKNLKKLRRLSQKNLTKDQWVLCDSVQNDKKNRKKCLNLILYSGSNENSKKTENFRKQQKTYKKYTHRFIRDILKIHYRNTTVASRKAKFRFNLDNNKEQYTVSIEILPFYNLLKKKISEGRKDFYSQKHFKFGFHK</sequence>
<keyword evidence="2" id="KW-1185">Reference proteome</keyword>
<reference evidence="1 2" key="1">
    <citation type="journal article" date="2018" name="Sci. Rep.">
        <title>Genomic signatures of local adaptation to the degree of environmental predictability in rotifers.</title>
        <authorList>
            <person name="Franch-Gras L."/>
            <person name="Hahn C."/>
            <person name="Garcia-Roger E.M."/>
            <person name="Carmona M.J."/>
            <person name="Serra M."/>
            <person name="Gomez A."/>
        </authorList>
    </citation>
    <scope>NUCLEOTIDE SEQUENCE [LARGE SCALE GENOMIC DNA]</scope>
    <source>
        <strain evidence="1">HYR1</strain>
    </source>
</reference>
<name>A0A3M7QC54_BRAPC</name>
<organism evidence="1 2">
    <name type="scientific">Brachionus plicatilis</name>
    <name type="common">Marine rotifer</name>
    <name type="synonym">Brachionus muelleri</name>
    <dbReference type="NCBI Taxonomy" id="10195"/>
    <lineage>
        <taxon>Eukaryota</taxon>
        <taxon>Metazoa</taxon>
        <taxon>Spiralia</taxon>
        <taxon>Gnathifera</taxon>
        <taxon>Rotifera</taxon>
        <taxon>Eurotatoria</taxon>
        <taxon>Monogononta</taxon>
        <taxon>Pseudotrocha</taxon>
        <taxon>Ploima</taxon>
        <taxon>Brachionidae</taxon>
        <taxon>Brachionus</taxon>
    </lineage>
</organism>
<comment type="caution">
    <text evidence="1">The sequence shown here is derived from an EMBL/GenBank/DDBJ whole genome shotgun (WGS) entry which is preliminary data.</text>
</comment>
<dbReference type="Proteomes" id="UP000276133">
    <property type="component" value="Unassembled WGS sequence"/>
</dbReference>